<sequence length="52" mass="5922">MEGIVANSQVRFHDRNMLLPNGHKKCLHLLHILNSSIQPIVIQSSQAYSRLL</sequence>
<dbReference type="Proteomes" id="UP000607653">
    <property type="component" value="Unassembled WGS sequence"/>
</dbReference>
<dbReference type="EMBL" id="DUZY01000006">
    <property type="protein sequence ID" value="DAD42649.1"/>
    <property type="molecule type" value="Genomic_DNA"/>
</dbReference>
<organism evidence="1 2">
    <name type="scientific">Nelumbo nucifera</name>
    <name type="common">Sacred lotus</name>
    <dbReference type="NCBI Taxonomy" id="4432"/>
    <lineage>
        <taxon>Eukaryota</taxon>
        <taxon>Viridiplantae</taxon>
        <taxon>Streptophyta</taxon>
        <taxon>Embryophyta</taxon>
        <taxon>Tracheophyta</taxon>
        <taxon>Spermatophyta</taxon>
        <taxon>Magnoliopsida</taxon>
        <taxon>Proteales</taxon>
        <taxon>Nelumbonaceae</taxon>
        <taxon>Nelumbo</taxon>
    </lineage>
</organism>
<name>A0A822ZGQ0_NELNU</name>
<gene>
    <name evidence="1" type="ORF">HUJ06_000879</name>
</gene>
<accession>A0A822ZGQ0</accession>
<evidence type="ECO:0000313" key="2">
    <source>
        <dbReference type="Proteomes" id="UP000607653"/>
    </source>
</evidence>
<keyword evidence="2" id="KW-1185">Reference proteome</keyword>
<dbReference type="AlphaFoldDB" id="A0A822ZGQ0"/>
<comment type="caution">
    <text evidence="1">The sequence shown here is derived from an EMBL/GenBank/DDBJ whole genome shotgun (WGS) entry which is preliminary data.</text>
</comment>
<protein>
    <submittedName>
        <fullName evidence="1">Uncharacterized protein</fullName>
    </submittedName>
</protein>
<evidence type="ECO:0000313" key="1">
    <source>
        <dbReference type="EMBL" id="DAD42649.1"/>
    </source>
</evidence>
<proteinExistence type="predicted"/>
<reference evidence="1 2" key="1">
    <citation type="journal article" date="2020" name="Mol. Biol. Evol.">
        <title>Distinct Expression and Methylation Patterns for Genes with Different Fates following a Single Whole-Genome Duplication in Flowering Plants.</title>
        <authorList>
            <person name="Shi T."/>
            <person name="Rahmani R.S."/>
            <person name="Gugger P.F."/>
            <person name="Wang M."/>
            <person name="Li H."/>
            <person name="Zhang Y."/>
            <person name="Li Z."/>
            <person name="Wang Q."/>
            <person name="Van de Peer Y."/>
            <person name="Marchal K."/>
            <person name="Chen J."/>
        </authorList>
    </citation>
    <scope>NUCLEOTIDE SEQUENCE [LARGE SCALE GENOMIC DNA]</scope>
    <source>
        <tissue evidence="1">Leaf</tissue>
    </source>
</reference>